<sequence length="136" mass="15513">MSDPRKADKTMFSTFEIVKDLCEKQGISLNTLEEKLELGKNSLYGLKRNQPSAERLQQIADYFHVSTDYLLGRTDNPNIADSQNDPAVDNLTKQAIVLFRKETEGLSDSQKERFNTALEGLMKTARQLIQDDSNWK</sequence>
<gene>
    <name evidence="2" type="ORF">SpSL1_04</name>
</gene>
<dbReference type="PROSITE" id="PS50943">
    <property type="entry name" value="HTH_CROC1"/>
    <property type="match status" value="1"/>
</dbReference>
<dbReference type="Proteomes" id="UP000030327">
    <property type="component" value="Segment"/>
</dbReference>
<dbReference type="CDD" id="cd00093">
    <property type="entry name" value="HTH_XRE"/>
    <property type="match status" value="1"/>
</dbReference>
<dbReference type="GeneID" id="24725352"/>
<dbReference type="RefSeq" id="YP_009153001.1">
    <property type="nucleotide sequence ID" value="NC_027396.1"/>
</dbReference>
<evidence type="ECO:0000259" key="1">
    <source>
        <dbReference type="PROSITE" id="PS50943"/>
    </source>
</evidence>
<dbReference type="SUPFAM" id="SSF47413">
    <property type="entry name" value="lambda repressor-like DNA-binding domains"/>
    <property type="match status" value="1"/>
</dbReference>
<evidence type="ECO:0000313" key="3">
    <source>
        <dbReference type="Proteomes" id="UP000030327"/>
    </source>
</evidence>
<dbReference type="SMART" id="SM00530">
    <property type="entry name" value="HTH_XRE"/>
    <property type="match status" value="1"/>
</dbReference>
<dbReference type="OrthoDB" id="16639at10239"/>
<dbReference type="GO" id="GO:0003677">
    <property type="term" value="F:DNA binding"/>
    <property type="evidence" value="ECO:0007669"/>
    <property type="project" value="InterPro"/>
</dbReference>
<dbReference type="Pfam" id="PF01381">
    <property type="entry name" value="HTH_3"/>
    <property type="match status" value="1"/>
</dbReference>
<feature type="domain" description="HTH cro/C1-type" evidence="1">
    <location>
        <begin position="18"/>
        <end position="70"/>
    </location>
</feature>
<dbReference type="InterPro" id="IPR010982">
    <property type="entry name" value="Lambda_DNA-bd_dom_sf"/>
</dbReference>
<keyword evidence="3" id="KW-1185">Reference proteome</keyword>
<dbReference type="EMBL" id="KM882824">
    <property type="protein sequence ID" value="AIX12936.1"/>
    <property type="molecule type" value="Genomic_DNA"/>
</dbReference>
<protein>
    <submittedName>
        <fullName evidence="2">CI repressor</fullName>
    </submittedName>
</protein>
<accession>A0A0A0YV45</accession>
<reference evidence="2 3" key="1">
    <citation type="submission" date="2014-10" db="EMBL/GenBank/DDBJ databases">
        <title>Genome nucleotide sequence and annotation of the Streptococcus pnumoniae phage SpSL1, virulent form.</title>
        <authorList>
            <person name="Furi L."/>
            <person name="Clockie M.R."/>
            <person name="Oggioni M.R."/>
        </authorList>
    </citation>
    <scope>NUCLEOTIDE SEQUENCE [LARGE SCALE GENOMIC DNA]</scope>
</reference>
<proteinExistence type="predicted"/>
<dbReference type="KEGG" id="vg:24725352"/>
<evidence type="ECO:0000313" key="2">
    <source>
        <dbReference type="EMBL" id="AIX12936.1"/>
    </source>
</evidence>
<organism evidence="2 3">
    <name type="scientific">Streptococcus phage SpSL1</name>
    <dbReference type="NCBI Taxonomy" id="1566990"/>
    <lineage>
        <taxon>Viruses</taxon>
        <taxon>Duplodnaviria</taxon>
        <taxon>Heunggongvirae</taxon>
        <taxon>Uroviricota</taxon>
        <taxon>Caudoviricetes</taxon>
        <taxon>Mcshanvirinae</taxon>
        <taxon>Adrianbuildvirus</taxon>
        <taxon>Adrianbuildvirus SpSL1</taxon>
    </lineage>
</organism>
<name>A0A0A0YV45_9CAUD</name>
<dbReference type="InterPro" id="IPR001387">
    <property type="entry name" value="Cro/C1-type_HTH"/>
</dbReference>
<dbReference type="Gene3D" id="1.10.260.40">
    <property type="entry name" value="lambda repressor-like DNA-binding domains"/>
    <property type="match status" value="1"/>
</dbReference>